<organism evidence="1 3">
    <name type="scientific">Medicago truncatula</name>
    <name type="common">Barrel medic</name>
    <name type="synonym">Medicago tribuloides</name>
    <dbReference type="NCBI Taxonomy" id="3880"/>
    <lineage>
        <taxon>Eukaryota</taxon>
        <taxon>Viridiplantae</taxon>
        <taxon>Streptophyta</taxon>
        <taxon>Embryophyta</taxon>
        <taxon>Tracheophyta</taxon>
        <taxon>Spermatophyta</taxon>
        <taxon>Magnoliopsida</taxon>
        <taxon>eudicotyledons</taxon>
        <taxon>Gunneridae</taxon>
        <taxon>Pentapetalae</taxon>
        <taxon>rosids</taxon>
        <taxon>fabids</taxon>
        <taxon>Fabales</taxon>
        <taxon>Fabaceae</taxon>
        <taxon>Papilionoideae</taxon>
        <taxon>50 kb inversion clade</taxon>
        <taxon>NPAAA clade</taxon>
        <taxon>Hologalegina</taxon>
        <taxon>IRL clade</taxon>
        <taxon>Trifolieae</taxon>
        <taxon>Medicago</taxon>
    </lineage>
</organism>
<dbReference type="PaxDb" id="3880-AES75753"/>
<dbReference type="EMBL" id="CM001224">
    <property type="protein sequence ID" value="KEH20009.1"/>
    <property type="molecule type" value="Genomic_DNA"/>
</dbReference>
<dbReference type="EnsemblPlants" id="KEH20009">
    <property type="protein sequence ID" value="KEH20009"/>
    <property type="gene ID" value="MTR_8g064580"/>
</dbReference>
<accession>A0A072TR70</accession>
<proteinExistence type="predicted"/>
<reference evidence="1 3" key="2">
    <citation type="journal article" date="2014" name="BMC Genomics">
        <title>An improved genome release (version Mt4.0) for the model legume Medicago truncatula.</title>
        <authorList>
            <person name="Tang H."/>
            <person name="Krishnakumar V."/>
            <person name="Bidwell S."/>
            <person name="Rosen B."/>
            <person name="Chan A."/>
            <person name="Zhou S."/>
            <person name="Gentzbittel L."/>
            <person name="Childs K.L."/>
            <person name="Yandell M."/>
            <person name="Gundlach H."/>
            <person name="Mayer K.F."/>
            <person name="Schwartz D.C."/>
            <person name="Town C.D."/>
        </authorList>
    </citation>
    <scope>GENOME REANNOTATION</scope>
    <source>
        <strain evidence="1">A17</strain>
        <strain evidence="2 3">cv. Jemalong A17</strain>
    </source>
</reference>
<dbReference type="AlphaFoldDB" id="A0A072TR70"/>
<reference evidence="2" key="3">
    <citation type="submission" date="2015-04" db="UniProtKB">
        <authorList>
            <consortium name="EnsemblPlants"/>
        </authorList>
    </citation>
    <scope>IDENTIFICATION</scope>
    <source>
        <strain evidence="2">cv. Jemalong A17</strain>
    </source>
</reference>
<evidence type="ECO:0000313" key="3">
    <source>
        <dbReference type="Proteomes" id="UP000002051"/>
    </source>
</evidence>
<reference evidence="1 3" key="1">
    <citation type="journal article" date="2011" name="Nature">
        <title>The Medicago genome provides insight into the evolution of rhizobial symbioses.</title>
        <authorList>
            <person name="Young N.D."/>
            <person name="Debelle F."/>
            <person name="Oldroyd G.E."/>
            <person name="Geurts R."/>
            <person name="Cannon S.B."/>
            <person name="Udvardi M.K."/>
            <person name="Benedito V.A."/>
            <person name="Mayer K.F."/>
            <person name="Gouzy J."/>
            <person name="Schoof H."/>
            <person name="Van de Peer Y."/>
            <person name="Proost S."/>
            <person name="Cook D.R."/>
            <person name="Meyers B.C."/>
            <person name="Spannagl M."/>
            <person name="Cheung F."/>
            <person name="De Mita S."/>
            <person name="Krishnakumar V."/>
            <person name="Gundlach H."/>
            <person name="Zhou S."/>
            <person name="Mudge J."/>
            <person name="Bharti A.K."/>
            <person name="Murray J.D."/>
            <person name="Naoumkina M.A."/>
            <person name="Rosen B."/>
            <person name="Silverstein K.A."/>
            <person name="Tang H."/>
            <person name="Rombauts S."/>
            <person name="Zhao P.X."/>
            <person name="Zhou P."/>
            <person name="Barbe V."/>
            <person name="Bardou P."/>
            <person name="Bechner M."/>
            <person name="Bellec A."/>
            <person name="Berger A."/>
            <person name="Berges H."/>
            <person name="Bidwell S."/>
            <person name="Bisseling T."/>
            <person name="Choisne N."/>
            <person name="Couloux A."/>
            <person name="Denny R."/>
            <person name="Deshpande S."/>
            <person name="Dai X."/>
            <person name="Doyle J.J."/>
            <person name="Dudez A.M."/>
            <person name="Farmer A.D."/>
            <person name="Fouteau S."/>
            <person name="Franken C."/>
            <person name="Gibelin C."/>
            <person name="Gish J."/>
            <person name="Goldstein S."/>
            <person name="Gonzalez A.J."/>
            <person name="Green P.J."/>
            <person name="Hallab A."/>
            <person name="Hartog M."/>
            <person name="Hua A."/>
            <person name="Humphray S.J."/>
            <person name="Jeong D.H."/>
            <person name="Jing Y."/>
            <person name="Jocker A."/>
            <person name="Kenton S.M."/>
            <person name="Kim D.J."/>
            <person name="Klee K."/>
            <person name="Lai H."/>
            <person name="Lang C."/>
            <person name="Lin S."/>
            <person name="Macmil S.L."/>
            <person name="Magdelenat G."/>
            <person name="Matthews L."/>
            <person name="McCorrison J."/>
            <person name="Monaghan E.L."/>
            <person name="Mun J.H."/>
            <person name="Najar F.Z."/>
            <person name="Nicholson C."/>
            <person name="Noirot C."/>
            <person name="O'Bleness M."/>
            <person name="Paule C.R."/>
            <person name="Poulain J."/>
            <person name="Prion F."/>
            <person name="Qin B."/>
            <person name="Qu C."/>
            <person name="Retzel E.F."/>
            <person name="Riddle C."/>
            <person name="Sallet E."/>
            <person name="Samain S."/>
            <person name="Samson N."/>
            <person name="Sanders I."/>
            <person name="Saurat O."/>
            <person name="Scarpelli C."/>
            <person name="Schiex T."/>
            <person name="Segurens B."/>
            <person name="Severin A.J."/>
            <person name="Sherrier D.J."/>
            <person name="Shi R."/>
            <person name="Sims S."/>
            <person name="Singer S.R."/>
            <person name="Sinharoy S."/>
            <person name="Sterck L."/>
            <person name="Viollet A."/>
            <person name="Wang B.B."/>
            <person name="Wang K."/>
            <person name="Wang M."/>
            <person name="Wang X."/>
            <person name="Warfsmann J."/>
            <person name="Weissenbach J."/>
            <person name="White D.D."/>
            <person name="White J.D."/>
            <person name="Wiley G.B."/>
            <person name="Wincker P."/>
            <person name="Xing Y."/>
            <person name="Yang L."/>
            <person name="Yao Z."/>
            <person name="Ying F."/>
            <person name="Zhai J."/>
            <person name="Zhou L."/>
            <person name="Zuber A."/>
            <person name="Denarie J."/>
            <person name="Dixon R.A."/>
            <person name="May G.D."/>
            <person name="Schwartz D.C."/>
            <person name="Rogers J."/>
            <person name="Quetier F."/>
            <person name="Town C.D."/>
            <person name="Roe B.A."/>
        </authorList>
    </citation>
    <scope>NUCLEOTIDE SEQUENCE [LARGE SCALE GENOMIC DNA]</scope>
    <source>
        <strain evidence="1">A17</strain>
        <strain evidence="2 3">cv. Jemalong A17</strain>
    </source>
</reference>
<keyword evidence="3" id="KW-1185">Reference proteome</keyword>
<evidence type="ECO:0000313" key="1">
    <source>
        <dbReference type="EMBL" id="KEH20009.1"/>
    </source>
</evidence>
<evidence type="ECO:0000313" key="2">
    <source>
        <dbReference type="EnsemblPlants" id="KEH20009"/>
    </source>
</evidence>
<dbReference type="HOGENOM" id="CLU_180329_0_0_1"/>
<sequence>MIGSNKVLNNGCDRDSFHDFDCHECCVEDCGCRGVNCCESASKLKKLEFWKLKIDGRFSEHGGRFWTLFYGLWFGKNRWPIWSIRWPILTAENKIETYFRA</sequence>
<name>A0A072TR70_MEDTR</name>
<dbReference type="Proteomes" id="UP000002051">
    <property type="component" value="Chromosome 8"/>
</dbReference>
<gene>
    <name evidence="1" type="ordered locus">MTR_8g064580</name>
</gene>
<protein>
    <submittedName>
        <fullName evidence="1 2">Uncharacterized protein</fullName>
    </submittedName>
</protein>